<dbReference type="Pfam" id="PF13442">
    <property type="entry name" value="Cytochrome_CBB3"/>
    <property type="match status" value="1"/>
</dbReference>
<dbReference type="Proteomes" id="UP000316473">
    <property type="component" value="Chromosome"/>
</dbReference>
<evidence type="ECO:0000256" key="6">
    <source>
        <dbReference type="PROSITE-ProRule" id="PRU00433"/>
    </source>
</evidence>
<dbReference type="InterPro" id="IPR036909">
    <property type="entry name" value="Cyt_c-like_dom_sf"/>
</dbReference>
<keyword evidence="5 6" id="KW-0408">Iron</keyword>
<dbReference type="KEGG" id="nst:Nstercoris_02112"/>
<feature type="signal peptide" evidence="7">
    <location>
        <begin position="1"/>
        <end position="23"/>
    </location>
</feature>
<keyword evidence="1" id="KW-0813">Transport</keyword>
<evidence type="ECO:0000313" key="9">
    <source>
        <dbReference type="EMBL" id="BBL35835.1"/>
    </source>
</evidence>
<evidence type="ECO:0000256" key="1">
    <source>
        <dbReference type="ARBA" id="ARBA00022448"/>
    </source>
</evidence>
<dbReference type="PANTHER" id="PTHR33751">
    <property type="entry name" value="CBB3-TYPE CYTOCHROME C OXIDASE SUBUNIT FIXP"/>
    <property type="match status" value="1"/>
</dbReference>
<sequence>MKSYYLVAAISGAVFLLSGQASAADADAGKKKAEEICASCHGMDGNSPVPMFPKIGGQPRTYIEKVLNDYKSGARQDPVMAGMTAALSAEDIENLAFYYSGQSGLQVKR</sequence>
<evidence type="ECO:0000256" key="5">
    <source>
        <dbReference type="ARBA" id="ARBA00023004"/>
    </source>
</evidence>
<dbReference type="GO" id="GO:0046872">
    <property type="term" value="F:metal ion binding"/>
    <property type="evidence" value="ECO:0007669"/>
    <property type="project" value="UniProtKB-KW"/>
</dbReference>
<keyword evidence="4" id="KW-0249">Electron transport</keyword>
<dbReference type="PANTHER" id="PTHR33751:SF9">
    <property type="entry name" value="CYTOCHROME C4"/>
    <property type="match status" value="1"/>
</dbReference>
<keyword evidence="2 6" id="KW-0349">Heme</keyword>
<dbReference type="PROSITE" id="PS51007">
    <property type="entry name" value="CYTC"/>
    <property type="match status" value="1"/>
</dbReference>
<evidence type="ECO:0000256" key="7">
    <source>
        <dbReference type="SAM" id="SignalP"/>
    </source>
</evidence>
<dbReference type="EMBL" id="AP019755">
    <property type="protein sequence ID" value="BBL35835.1"/>
    <property type="molecule type" value="Genomic_DNA"/>
</dbReference>
<evidence type="ECO:0000256" key="2">
    <source>
        <dbReference type="ARBA" id="ARBA00022617"/>
    </source>
</evidence>
<evidence type="ECO:0000256" key="4">
    <source>
        <dbReference type="ARBA" id="ARBA00022982"/>
    </source>
</evidence>
<name>A0A4Y1YT44_9PROT</name>
<dbReference type="InterPro" id="IPR050597">
    <property type="entry name" value="Cytochrome_c_Oxidase_Subunit"/>
</dbReference>
<feature type="domain" description="Cytochrome c" evidence="8">
    <location>
        <begin position="24"/>
        <end position="103"/>
    </location>
</feature>
<reference evidence="9 10" key="1">
    <citation type="submission" date="2019-06" db="EMBL/GenBank/DDBJ databases">
        <title>Nitrosomonas stercoris KYUHI-S whole genome shotgun sequence.</title>
        <authorList>
            <person name="Nakagawa T."/>
            <person name="Tsuchiya Y."/>
            <person name="Takahashi R."/>
        </authorList>
    </citation>
    <scope>NUCLEOTIDE SEQUENCE [LARGE SCALE GENOMIC DNA]</scope>
    <source>
        <strain evidence="9 10">KYUHI-S</strain>
    </source>
</reference>
<gene>
    <name evidence="9" type="ORF">Nstercoris_02112</name>
</gene>
<evidence type="ECO:0000259" key="8">
    <source>
        <dbReference type="PROSITE" id="PS51007"/>
    </source>
</evidence>
<keyword evidence="10" id="KW-1185">Reference proteome</keyword>
<dbReference type="GO" id="GO:0020037">
    <property type="term" value="F:heme binding"/>
    <property type="evidence" value="ECO:0007669"/>
    <property type="project" value="InterPro"/>
</dbReference>
<dbReference type="InterPro" id="IPR009056">
    <property type="entry name" value="Cyt_c-like_dom"/>
</dbReference>
<keyword evidence="3 6" id="KW-0479">Metal-binding</keyword>
<evidence type="ECO:0000313" key="10">
    <source>
        <dbReference type="Proteomes" id="UP000316473"/>
    </source>
</evidence>
<organism evidence="9 10">
    <name type="scientific">Nitrosomonas stercoris</name>
    <dbReference type="NCBI Taxonomy" id="1444684"/>
    <lineage>
        <taxon>Bacteria</taxon>
        <taxon>Pseudomonadati</taxon>
        <taxon>Pseudomonadota</taxon>
        <taxon>Betaproteobacteria</taxon>
        <taxon>Nitrosomonadales</taxon>
        <taxon>Nitrosomonadaceae</taxon>
        <taxon>Nitrosomonas</taxon>
    </lineage>
</organism>
<feature type="chain" id="PRO_5021328857" evidence="7">
    <location>
        <begin position="24"/>
        <end position="109"/>
    </location>
</feature>
<dbReference type="AlphaFoldDB" id="A0A4Y1YT44"/>
<evidence type="ECO:0000256" key="3">
    <source>
        <dbReference type="ARBA" id="ARBA00022723"/>
    </source>
</evidence>
<protein>
    <submittedName>
        <fullName evidence="9">Cytochrome c4</fullName>
    </submittedName>
</protein>
<proteinExistence type="predicted"/>
<accession>A0A4Y1YT44</accession>
<dbReference type="SUPFAM" id="SSF46626">
    <property type="entry name" value="Cytochrome c"/>
    <property type="match status" value="1"/>
</dbReference>
<dbReference type="Gene3D" id="1.10.760.10">
    <property type="entry name" value="Cytochrome c-like domain"/>
    <property type="match status" value="1"/>
</dbReference>
<dbReference type="GO" id="GO:0009055">
    <property type="term" value="F:electron transfer activity"/>
    <property type="evidence" value="ECO:0007669"/>
    <property type="project" value="InterPro"/>
</dbReference>
<keyword evidence="7" id="KW-0732">Signal</keyword>